<feature type="non-terminal residue" evidence="4">
    <location>
        <position position="2389"/>
    </location>
</feature>
<feature type="disulfide bond" evidence="2">
    <location>
        <begin position="333"/>
        <end position="345"/>
    </location>
</feature>
<dbReference type="CDD" id="cd06263">
    <property type="entry name" value="MAM"/>
    <property type="match status" value="1"/>
</dbReference>
<dbReference type="GO" id="GO:0016020">
    <property type="term" value="C:membrane"/>
    <property type="evidence" value="ECO:0007669"/>
    <property type="project" value="InterPro"/>
</dbReference>
<dbReference type="Pfam" id="PF00629">
    <property type="entry name" value="MAM"/>
    <property type="match status" value="12"/>
</dbReference>
<dbReference type="InterPro" id="IPR036055">
    <property type="entry name" value="LDL_receptor-like_sf"/>
</dbReference>
<organism evidence="4 5">
    <name type="scientific">Leptotrombidium deliense</name>
    <dbReference type="NCBI Taxonomy" id="299467"/>
    <lineage>
        <taxon>Eukaryota</taxon>
        <taxon>Metazoa</taxon>
        <taxon>Ecdysozoa</taxon>
        <taxon>Arthropoda</taxon>
        <taxon>Chelicerata</taxon>
        <taxon>Arachnida</taxon>
        <taxon>Acari</taxon>
        <taxon>Acariformes</taxon>
        <taxon>Trombidiformes</taxon>
        <taxon>Prostigmata</taxon>
        <taxon>Anystina</taxon>
        <taxon>Parasitengona</taxon>
        <taxon>Trombiculoidea</taxon>
        <taxon>Trombiculidae</taxon>
        <taxon>Leptotrombidium</taxon>
    </lineage>
</organism>
<feature type="disulfide bond" evidence="2">
    <location>
        <begin position="1742"/>
        <end position="1757"/>
    </location>
</feature>
<feature type="domain" description="MAM" evidence="3">
    <location>
        <begin position="2316"/>
        <end position="2389"/>
    </location>
</feature>
<dbReference type="PROSITE" id="PS01209">
    <property type="entry name" value="LDLRA_1"/>
    <property type="match status" value="2"/>
</dbReference>
<dbReference type="PROSITE" id="PS50068">
    <property type="entry name" value="LDLRA_2"/>
    <property type="match status" value="6"/>
</dbReference>
<evidence type="ECO:0000256" key="1">
    <source>
        <dbReference type="ARBA" id="ARBA00023157"/>
    </source>
</evidence>
<evidence type="ECO:0000313" key="5">
    <source>
        <dbReference type="Proteomes" id="UP000288716"/>
    </source>
</evidence>
<dbReference type="STRING" id="299467.A0A443SGK3"/>
<comment type="caution">
    <text evidence="4">The sequence shown here is derived from an EMBL/GenBank/DDBJ whole genome shotgun (WGS) entry which is preliminary data.</text>
</comment>
<name>A0A443SGK3_9ACAR</name>
<gene>
    <name evidence="4" type="ORF">B4U80_12951</name>
</gene>
<dbReference type="OrthoDB" id="6430693at2759"/>
<evidence type="ECO:0000259" key="3">
    <source>
        <dbReference type="PROSITE" id="PS50060"/>
    </source>
</evidence>
<keyword evidence="5" id="KW-1185">Reference proteome</keyword>
<feature type="disulfide bond" evidence="2">
    <location>
        <begin position="340"/>
        <end position="358"/>
    </location>
</feature>
<feature type="domain" description="MAM" evidence="3">
    <location>
        <begin position="743"/>
        <end position="894"/>
    </location>
</feature>
<dbReference type="InterPro" id="IPR013320">
    <property type="entry name" value="ConA-like_dom_sf"/>
</dbReference>
<feature type="domain" description="MAM" evidence="3">
    <location>
        <begin position="575"/>
        <end position="735"/>
    </location>
</feature>
<feature type="disulfide bond" evidence="2">
    <location>
        <begin position="1906"/>
        <end position="1918"/>
    </location>
</feature>
<sequence length="2389" mass="272115">NIVQGIDLPKKINDKTLGKPHGNVLAIINEEYPSAILKLNAFYKSVLFEKEKEQKTVCLQFAYYFHDENQKIIVYYGSDGVTQDYSKVKTITSSIANMVLWHADQVEFNVTYQQFYIYLVGTIEAYEPTFIAIDDISVKFAKCPNEEEFFQCKSGEKILKSKVCDFNFDCKSKEDENKCGNCNFEKDTCGYQIFGFKATQGQMNENTFVSLRSGRQRSGSMKSPLISSSARSCKVQFRYSFKLSGGKNVLSVSLVKSDNDQVEIWRSSLNESAVPKQWNNASITIGSMKQFYLLFKGTVEGQWSWGSMGVQEGFLVIDDIQLVDCGIPAKSECRIDQFKCKNKVCVDKKYVCDFEDDCGDNSDEVNCDAYVNRCDAEPNDDCNKWTFSNIHAKLASNHISSGPTRDHTTAWKSGSILTTGLLMGTISYSGLYPSKDCYFRFFYDSFARNSMIEVKINFNNKSSTSLQKFGNNNEYYFKRAVVEIPSDNSGEPFELVLIANVHPFSNDIWAFVALDDLSLTPECFRDETTITTTTTETAIDKQCIRTCDVDRCLNESQICNFVNDCKDGSDEVNCGDCNFEDTLCDWTNVGTEQWFLVNSNRFQNNKLIPSEDATGSESGSFIVLQSIDDNRDEQNAILRSPTLRNLKSLCYIQFSYFNNFNDGSLKIQVNQKDNNTVLFTSPITNGTKWLTIKIPVKAVSDEFNIEIVASGKYYKWIDGIVPIGVDEFKMIDCEPPQQEISSINCLFSNDYCGWHVENGTWEFDEANTLNVVTNGPSKPLIENKSFLKLDKIAVNHNAASIYSSEFISNQSSICFTFHYYLFATTLNGHAIELVVKQDDKETVIWKTKKSYSDKWQKVRLTVNTNSKKTQLKFNAFDSNVAFADVTATAGKCEYEGLCDFESDMCSWTQSQKLQSFYWKRGTNGNKKPNFDHTTLTNSGNFMYTVSDKSTTQGTAVLKSKIYDQSFGIHCLQFWYFKSENTGDEINVWLQDATNSSSRKQIWKSSVQEVYKLNQWQSAQMTIGATKPFQIGIEAVKVQSSIAIDDINLKPGECHSIASCDFNDDNCAFIIDASNTTLLHGIGRVKNISTMPENYKPPTDYLSENGFYIYSDFSNINQKTVNALTSEVLLPAKEACISFYYFIYGKENTTNSELRVLIQPLINDATAIPIFSNKQYHNGWKEIIQDIVGQENAFKIIFEMIGEKNGSIIAIDSIRYSTEKCSNNPSNLPRLIEKASCNFENGFCDYIAHSNYSSHNWRTEVPYDSQLEYPPFDITTQSAKGKYAMLVVEQRKIIDSTFQSQELSGKGWRCITFWYWKYSIYSNPLIKVSTRRGANVLQTIFSDNSLTNGWQKVRQSYYANDTHNIAFYGKCTSCVIAVDEIQLYEGTCPDVDIDYLNCDFENGQCGFVPQDNNEIIWKRLKDEDTINKVYNNGHYMALDFGTAKSLTGQTSLFSPTFNITGTVCVSFQSVLNAKNGLIFVYKYDVNNEIVQLIATVSTQNELLDRTFYETEVNFKRWKLMFEGRYTNTHSGIIMVDNVMVHSGHCKGTFSCDFEEQCLWKTFYVQSTIQSNAATNIISFTSNLMWNTAIARTLPNLTGDATFGRRQARVLAVEYLEENENEKSLAIYKSPLFKMKKGMKSACLSLSHYLSNDQSLEIFTGRDDKSIEEMFVIRRTENANWVQSKIELRPSTEQFYIYIVGIMTSRNKAFIAIDDIEVSLDACPEPETFTQCSSGKLVPPSKVCNFWYDCNDGADEVNCANCSFSSGYCGYQNNGFSQIHLLTNDFIMITDKHSNVATVESPWLKNSRNSCMLSFHYKNQDCDRLYDCYFSVSVHFKSDESVEIWNSNIETDQDRNWKKANVAVGAIKHFKVSVTAKFYKSDPSHHTTLMMNELFFFNCGFPGTGQACTKNQFKCNNDLCIDKSDVCDFENDCGDNSDEQQCDNFKHRCDFESDKCYDDWMYGSSWYISGGNLKLQAGPTRDHTLGLASGHFIESNDQKSGPLIFSIKMQPQNNCYLRFFYVIYAEQAALEVSVQNLDNTVTLIQSFTDTSTLNFKKAVVNLNAVTKSTFNIRFDSKISQHRKFGRSYIAIDDISFSEECFENEVNPTTENPFPSCDFYCTSDFQCIHKSEVCDFKKDCDDGSDELNCGECEFNDTFCNWTNEGDEKWLLVTGQRFKDNQLIPSEDNLKSENGSFLVLQSNSDSTRNTPAILRSPELRHSSSLCHLQFYYFNNFKNGSLTIRLKTVDNTIPLFSAPFTNSAKWKRKHLPLTSINSTFHIEFVATGEYHEWIDDIVPIGIDDFELINCTVINDDVPRDLNCDFETDECGWSQPEINSQTLPWIRLDDFIEINEHFNISSDHIRGNGYFVYVQRPFRSNGTRAVYMSPLQKPT</sequence>
<proteinExistence type="predicted"/>
<dbReference type="Pfam" id="PF00057">
    <property type="entry name" value="Ldl_recept_a"/>
    <property type="match status" value="3"/>
</dbReference>
<dbReference type="SMART" id="SM00192">
    <property type="entry name" value="LDLa"/>
    <property type="match status" value="6"/>
</dbReference>
<dbReference type="Gene3D" id="2.60.120.200">
    <property type="match status" value="13"/>
</dbReference>
<feature type="disulfide bond" evidence="2">
    <location>
        <begin position="1730"/>
        <end position="1748"/>
    </location>
</feature>
<feature type="domain" description="MAM" evidence="3">
    <location>
        <begin position="1548"/>
        <end position="1723"/>
    </location>
</feature>
<dbReference type="InterPro" id="IPR000998">
    <property type="entry name" value="MAM_dom"/>
</dbReference>
<feature type="disulfide bond" evidence="2">
    <location>
        <begin position="1913"/>
        <end position="1931"/>
    </location>
</feature>
<feature type="disulfide bond" evidence="2">
    <location>
        <begin position="547"/>
        <end position="565"/>
    </location>
</feature>
<feature type="disulfide bond" evidence="2">
    <location>
        <begin position="352"/>
        <end position="367"/>
    </location>
</feature>
<dbReference type="SMART" id="SM00137">
    <property type="entry name" value="MAM"/>
    <property type="match status" value="5"/>
</dbReference>
<dbReference type="CDD" id="cd00112">
    <property type="entry name" value="LDLa"/>
    <property type="match status" value="6"/>
</dbReference>
<feature type="disulfide bond" evidence="2">
    <location>
        <begin position="164"/>
        <end position="179"/>
    </location>
</feature>
<keyword evidence="4" id="KW-0675">Receptor</keyword>
<dbReference type="InterPro" id="IPR051560">
    <property type="entry name" value="MAM_domain-containing"/>
</dbReference>
<feature type="disulfide bond" evidence="2">
    <location>
        <begin position="152"/>
        <end position="170"/>
    </location>
</feature>
<accession>A0A443SGK3</accession>
<dbReference type="InterPro" id="IPR023415">
    <property type="entry name" value="LDLR_class-A_CS"/>
</dbReference>
<dbReference type="PRINTS" id="PR00261">
    <property type="entry name" value="LDLRECEPTOR"/>
</dbReference>
<dbReference type="VEuPathDB" id="VectorBase:LDEU005377"/>
<dbReference type="Proteomes" id="UP000288716">
    <property type="component" value="Unassembled WGS sequence"/>
</dbReference>
<feature type="disulfide bond" evidence="2">
    <location>
        <begin position="559"/>
        <end position="574"/>
    </location>
</feature>
<feature type="disulfide bond" evidence="2">
    <location>
        <begin position="2131"/>
        <end position="2146"/>
    </location>
</feature>
<protein>
    <submittedName>
        <fullName evidence="4">MAM and LDL-receptor class A domain-containing protein 2-like protein</fullName>
    </submittedName>
</protein>
<dbReference type="PANTHER" id="PTHR23282">
    <property type="entry name" value="APICAL ENDOSOMAL GLYCOPROTEIN PRECURSOR"/>
    <property type="match status" value="1"/>
</dbReference>
<feature type="domain" description="MAM" evidence="3">
    <location>
        <begin position="2147"/>
        <end position="2307"/>
    </location>
</feature>
<feature type="domain" description="MAM" evidence="3">
    <location>
        <begin position="1234"/>
        <end position="1389"/>
    </location>
</feature>
<evidence type="ECO:0000256" key="2">
    <source>
        <dbReference type="PROSITE-ProRule" id="PRU00124"/>
    </source>
</evidence>
<comment type="caution">
    <text evidence="2">Lacks conserved residue(s) required for the propagation of feature annotation.</text>
</comment>
<feature type="disulfide bond" evidence="2">
    <location>
        <begin position="1925"/>
        <end position="1940"/>
    </location>
</feature>
<feature type="domain" description="MAM" evidence="3">
    <location>
        <begin position="180"/>
        <end position="327"/>
    </location>
</feature>
<feature type="domain" description="MAM" evidence="3">
    <location>
        <begin position="350"/>
        <end position="525"/>
    </location>
</feature>
<dbReference type="SUPFAM" id="SSF57424">
    <property type="entry name" value="LDL receptor-like module"/>
    <property type="match status" value="6"/>
</dbReference>
<feature type="domain" description="MAM" evidence="3">
    <location>
        <begin position="1945"/>
        <end position="2100"/>
    </location>
</feature>
<dbReference type="PROSITE" id="PS50060">
    <property type="entry name" value="MAM_2"/>
    <property type="match status" value="13"/>
</dbReference>
<dbReference type="EMBL" id="NCKV01002575">
    <property type="protein sequence ID" value="RWS26663.1"/>
    <property type="molecule type" value="Genomic_DNA"/>
</dbReference>
<reference evidence="4 5" key="1">
    <citation type="journal article" date="2018" name="Gigascience">
        <title>Genomes of trombidid mites reveal novel predicted allergens and laterally-transferred genes associated with secondary metabolism.</title>
        <authorList>
            <person name="Dong X."/>
            <person name="Chaisiri K."/>
            <person name="Xia D."/>
            <person name="Armstrong S.D."/>
            <person name="Fang Y."/>
            <person name="Donnelly M.J."/>
            <person name="Kadowaki T."/>
            <person name="McGarry J.W."/>
            <person name="Darby A.C."/>
            <person name="Makepeace B.L."/>
        </authorList>
    </citation>
    <scope>NUCLEOTIDE SEQUENCE [LARGE SCALE GENOMIC DNA]</scope>
    <source>
        <strain evidence="4">UoL-UT</strain>
    </source>
</reference>
<dbReference type="InterPro" id="IPR002172">
    <property type="entry name" value="LDrepeatLR_classA_rpt"/>
</dbReference>
<feature type="non-terminal residue" evidence="4">
    <location>
        <position position="1"/>
    </location>
</feature>
<dbReference type="Gene3D" id="4.10.400.10">
    <property type="entry name" value="Low-density Lipoprotein Receptor"/>
    <property type="match status" value="5"/>
</dbReference>
<keyword evidence="1 2" id="KW-1015">Disulfide bond</keyword>
<evidence type="ECO:0000313" key="4">
    <source>
        <dbReference type="EMBL" id="RWS26663.1"/>
    </source>
</evidence>
<dbReference type="PANTHER" id="PTHR23282:SF101">
    <property type="entry name" value="MAM DOMAIN-CONTAINING PROTEIN"/>
    <property type="match status" value="1"/>
</dbReference>
<feature type="domain" description="MAM" evidence="3">
    <location>
        <begin position="896"/>
        <end position="1055"/>
    </location>
</feature>
<feature type="domain" description="MAM" evidence="3">
    <location>
        <begin position="1057"/>
        <end position="1222"/>
    </location>
</feature>
<feature type="domain" description="MAM" evidence="3">
    <location>
        <begin position="1395"/>
        <end position="1546"/>
    </location>
</feature>
<dbReference type="SUPFAM" id="SSF49899">
    <property type="entry name" value="Concanavalin A-like lectins/glucanases"/>
    <property type="match status" value="12"/>
</dbReference>
<feature type="domain" description="MAM" evidence="3">
    <location>
        <begin position="14"/>
        <end position="145"/>
    </location>
</feature>